<dbReference type="InterPro" id="IPR045340">
    <property type="entry name" value="DUF6533"/>
</dbReference>
<evidence type="ECO:0000259" key="3">
    <source>
        <dbReference type="Pfam" id="PF20151"/>
    </source>
</evidence>
<dbReference type="Proteomes" id="UP000054097">
    <property type="component" value="Unassembled WGS sequence"/>
</dbReference>
<feature type="transmembrane region" description="Helical" evidence="2">
    <location>
        <begin position="141"/>
        <end position="162"/>
    </location>
</feature>
<feature type="transmembrane region" description="Helical" evidence="2">
    <location>
        <begin position="73"/>
        <end position="94"/>
    </location>
</feature>
<keyword evidence="2" id="KW-1133">Transmembrane helix</keyword>
<evidence type="ECO:0000313" key="5">
    <source>
        <dbReference type="Proteomes" id="UP000054097"/>
    </source>
</evidence>
<feature type="transmembrane region" description="Helical" evidence="2">
    <location>
        <begin position="106"/>
        <end position="129"/>
    </location>
</feature>
<feature type="transmembrane region" description="Helical" evidence="2">
    <location>
        <begin position="256"/>
        <end position="277"/>
    </location>
</feature>
<accession>A0A0C2WN82</accession>
<organism evidence="4 5">
    <name type="scientific">Serendipita vermifera MAFF 305830</name>
    <dbReference type="NCBI Taxonomy" id="933852"/>
    <lineage>
        <taxon>Eukaryota</taxon>
        <taxon>Fungi</taxon>
        <taxon>Dikarya</taxon>
        <taxon>Basidiomycota</taxon>
        <taxon>Agaricomycotina</taxon>
        <taxon>Agaricomycetes</taxon>
        <taxon>Sebacinales</taxon>
        <taxon>Serendipitaceae</taxon>
        <taxon>Serendipita</taxon>
    </lineage>
</organism>
<keyword evidence="5" id="KW-1185">Reference proteome</keyword>
<dbReference type="EMBL" id="KN824297">
    <property type="protein sequence ID" value="KIM27708.1"/>
    <property type="molecule type" value="Genomic_DNA"/>
</dbReference>
<reference evidence="5" key="2">
    <citation type="submission" date="2015-01" db="EMBL/GenBank/DDBJ databases">
        <title>Evolutionary Origins and Diversification of the Mycorrhizal Mutualists.</title>
        <authorList>
            <consortium name="DOE Joint Genome Institute"/>
            <consortium name="Mycorrhizal Genomics Consortium"/>
            <person name="Kohler A."/>
            <person name="Kuo A."/>
            <person name="Nagy L.G."/>
            <person name="Floudas D."/>
            <person name="Copeland A."/>
            <person name="Barry K.W."/>
            <person name="Cichocki N."/>
            <person name="Veneault-Fourrey C."/>
            <person name="LaButti K."/>
            <person name="Lindquist E.A."/>
            <person name="Lipzen A."/>
            <person name="Lundell T."/>
            <person name="Morin E."/>
            <person name="Murat C."/>
            <person name="Riley R."/>
            <person name="Ohm R."/>
            <person name="Sun H."/>
            <person name="Tunlid A."/>
            <person name="Henrissat B."/>
            <person name="Grigoriev I.V."/>
            <person name="Hibbett D.S."/>
            <person name="Martin F."/>
        </authorList>
    </citation>
    <scope>NUCLEOTIDE SEQUENCE [LARGE SCALE GENOMIC DNA]</scope>
    <source>
        <strain evidence="5">MAFF 305830</strain>
    </source>
</reference>
<dbReference type="HOGENOM" id="CLU_035509_4_0_1"/>
<feature type="region of interest" description="Disordered" evidence="1">
    <location>
        <begin position="296"/>
        <end position="355"/>
    </location>
</feature>
<reference evidence="4 5" key="1">
    <citation type="submission" date="2014-04" db="EMBL/GenBank/DDBJ databases">
        <authorList>
            <consortium name="DOE Joint Genome Institute"/>
            <person name="Kuo A."/>
            <person name="Zuccaro A."/>
            <person name="Kohler A."/>
            <person name="Nagy L.G."/>
            <person name="Floudas D."/>
            <person name="Copeland A."/>
            <person name="Barry K.W."/>
            <person name="Cichocki N."/>
            <person name="Veneault-Fourrey C."/>
            <person name="LaButti K."/>
            <person name="Lindquist E.A."/>
            <person name="Lipzen A."/>
            <person name="Lundell T."/>
            <person name="Morin E."/>
            <person name="Murat C."/>
            <person name="Sun H."/>
            <person name="Tunlid A."/>
            <person name="Henrissat B."/>
            <person name="Grigoriev I.V."/>
            <person name="Hibbett D.S."/>
            <person name="Martin F."/>
            <person name="Nordberg H.P."/>
            <person name="Cantor M.N."/>
            <person name="Hua S.X."/>
        </authorList>
    </citation>
    <scope>NUCLEOTIDE SEQUENCE [LARGE SCALE GENOMIC DNA]</scope>
    <source>
        <strain evidence="4 5">MAFF 305830</strain>
    </source>
</reference>
<name>A0A0C2WN82_SERVB</name>
<gene>
    <name evidence="4" type="ORF">M408DRAFT_163177</name>
</gene>
<feature type="transmembrane region" description="Helical" evidence="2">
    <location>
        <begin position="233"/>
        <end position="250"/>
    </location>
</feature>
<evidence type="ECO:0000256" key="2">
    <source>
        <dbReference type="SAM" id="Phobius"/>
    </source>
</evidence>
<protein>
    <recommendedName>
        <fullName evidence="3">DUF6533 domain-containing protein</fullName>
    </recommendedName>
</protein>
<proteinExistence type="predicted"/>
<evidence type="ECO:0000313" key="4">
    <source>
        <dbReference type="EMBL" id="KIM27708.1"/>
    </source>
</evidence>
<dbReference type="Pfam" id="PF20151">
    <property type="entry name" value="DUF6533"/>
    <property type="match status" value="1"/>
</dbReference>
<evidence type="ECO:0000256" key="1">
    <source>
        <dbReference type="SAM" id="MobiDB-lite"/>
    </source>
</evidence>
<feature type="transmembrane region" description="Helical" evidence="2">
    <location>
        <begin position="190"/>
        <end position="212"/>
    </location>
</feature>
<dbReference type="OrthoDB" id="3249922at2759"/>
<feature type="domain" description="DUF6533" evidence="3">
    <location>
        <begin position="37"/>
        <end position="85"/>
    </location>
</feature>
<sequence>MENSSGVHLAANGIVPELGVSLEDLEAYVTRAREGQYLLIAGITLIVYDYFCTLEEEVSFVWGQAPRLVSAKILFALQNRYLPIFTLILRFIVFNKALYNAAVCNFALLSATGFSGVINVAIVEIVLLLRVWVLYAKKRWIGIALWTFYLICLGLALAIKYLQPHTNLPFVPAPTYGQTGCSKVASGEMFFIYGVVTIAESVFFIMLLFKAYQTSRNSSHTPILTALLKQGTLYYFVVLAILTLTMFAPFSNGLYWPIANAFPIVPIVSIACNRLILSLRGMVFAHSVVRGSALGMSGSNSNPHSHERAISSSGSGNHPNNGSGSGSGGGHSYLPNIHNKGHSRRVSSPLRQVPRMQIQRSSTIVTFSDDWLEGRNHHPLDNAISLDTIPTNTRYSHHDQRAAQRPWSEADKPIFLHPMAPVRG</sequence>
<keyword evidence="2" id="KW-0472">Membrane</keyword>
<feature type="compositionally biased region" description="Low complexity" evidence="1">
    <location>
        <begin position="311"/>
        <end position="322"/>
    </location>
</feature>
<dbReference type="AlphaFoldDB" id="A0A0C2WN82"/>
<keyword evidence="2" id="KW-0812">Transmembrane</keyword>